<evidence type="ECO:0008006" key="3">
    <source>
        <dbReference type="Google" id="ProtNLM"/>
    </source>
</evidence>
<accession>A0AA48HGH7</accession>
<dbReference type="Proteomes" id="UP001228113">
    <property type="component" value="Chromosome"/>
</dbReference>
<dbReference type="KEGG" id="msea:METESE_27510"/>
<reference evidence="1" key="1">
    <citation type="journal article" date="2023" name="Int. J. Syst. Evol. Microbiol.">
        <title>Mesoterricola silvestris gen. nov., sp. nov., Mesoterricola sediminis sp. nov., Geothrix oryzae sp. nov., Geothrix edaphica sp. nov., Geothrix rubra sp. nov., and Geothrix limicola sp. nov., six novel members of Acidobacteriota isolated from soils.</title>
        <authorList>
            <person name="Itoh H."/>
            <person name="Sugisawa Y."/>
            <person name="Mise K."/>
            <person name="Xu Z."/>
            <person name="Kuniyasu M."/>
            <person name="Ushijima N."/>
            <person name="Kawano K."/>
            <person name="Kobayashi E."/>
            <person name="Shiratori Y."/>
            <person name="Masuda Y."/>
            <person name="Senoo K."/>
        </authorList>
    </citation>
    <scope>NUCLEOTIDE SEQUENCE</scope>
    <source>
        <strain evidence="1">W786</strain>
    </source>
</reference>
<dbReference type="RefSeq" id="WP_316410423.1">
    <property type="nucleotide sequence ID" value="NZ_AP027081.1"/>
</dbReference>
<gene>
    <name evidence="1" type="ORF">METESE_27510</name>
</gene>
<evidence type="ECO:0000313" key="1">
    <source>
        <dbReference type="EMBL" id="BDU77793.1"/>
    </source>
</evidence>
<dbReference type="AlphaFoldDB" id="A0AA48HGH7"/>
<dbReference type="EMBL" id="AP027081">
    <property type="protein sequence ID" value="BDU77793.1"/>
    <property type="molecule type" value="Genomic_DNA"/>
</dbReference>
<organism evidence="1 2">
    <name type="scientific">Mesoterricola sediminis</name>
    <dbReference type="NCBI Taxonomy" id="2927980"/>
    <lineage>
        <taxon>Bacteria</taxon>
        <taxon>Pseudomonadati</taxon>
        <taxon>Acidobacteriota</taxon>
        <taxon>Holophagae</taxon>
        <taxon>Holophagales</taxon>
        <taxon>Holophagaceae</taxon>
        <taxon>Mesoterricola</taxon>
    </lineage>
</organism>
<evidence type="ECO:0000313" key="2">
    <source>
        <dbReference type="Proteomes" id="UP001228113"/>
    </source>
</evidence>
<keyword evidence="2" id="KW-1185">Reference proteome</keyword>
<protein>
    <recommendedName>
        <fullName evidence="3">DNA primase/polymerase bifunctional N-terminal domain-containing protein</fullName>
    </recommendedName>
</protein>
<sequence length="410" mass="45119">MTTHASQFNRYSRYQWIYHALLEGGVPIAVLKAGSKKIAAPTAPQSLCRDLQHVEIALDDLGLNLGAITHNKDLPGINPNRFADLDIDDLGHGCDLSPFNFRVCRKDDPELGHYWFRVADPSQPIEASNPATHDVCTWNTVLPGSIHADGSMYELQVKEDGIWVPWDGQPFSLDLLPILDPAPYRISPKDRESALNKRNTRTRPEQKRVEVLWVTASGKPETRLKKAKFYLRGKAWKSISGMNGHGTFLAVMCNLRLYFQLPLSLAMPLVKEHYNPRCIDAHGNPAPWSDKEIEHKFDEAGKPGMFPSLGVSDPKAKAKVAAEALHSQVRTFLGTFTVPGGSCRPAELRCAFIAFRCGEDVSETAFGIAMEAACGIRTRKPGGVRAYVGIHLSEAGLGLTRSGVAIQEAA</sequence>
<name>A0AA48HGH7_9BACT</name>
<proteinExistence type="predicted"/>